<proteinExistence type="predicted"/>
<evidence type="ECO:0000313" key="2">
    <source>
        <dbReference type="Proteomes" id="UP000299102"/>
    </source>
</evidence>
<gene>
    <name evidence="1" type="ORF">EVAR_30884_1</name>
</gene>
<dbReference type="EMBL" id="BGZK01000272">
    <property type="protein sequence ID" value="GBP33296.1"/>
    <property type="molecule type" value="Genomic_DNA"/>
</dbReference>
<keyword evidence="2" id="KW-1185">Reference proteome</keyword>
<accession>A0A4C1V4K6</accession>
<comment type="caution">
    <text evidence="1">The sequence shown here is derived from an EMBL/GenBank/DDBJ whole genome shotgun (WGS) entry which is preliminary data.</text>
</comment>
<name>A0A4C1V4K6_EUMVA</name>
<dbReference type="Proteomes" id="UP000299102">
    <property type="component" value="Unassembled WGS sequence"/>
</dbReference>
<dbReference type="AlphaFoldDB" id="A0A4C1V4K6"/>
<reference evidence="1 2" key="1">
    <citation type="journal article" date="2019" name="Commun. Biol.">
        <title>The bagworm genome reveals a unique fibroin gene that provides high tensile strength.</title>
        <authorList>
            <person name="Kono N."/>
            <person name="Nakamura H."/>
            <person name="Ohtoshi R."/>
            <person name="Tomita M."/>
            <person name="Numata K."/>
            <person name="Arakawa K."/>
        </authorList>
    </citation>
    <scope>NUCLEOTIDE SEQUENCE [LARGE SCALE GENOMIC DNA]</scope>
</reference>
<sequence>MECRVRVLGYAVSCMHVRTCLGNQIHVSWFGTSGTKRRDTLKIVKPSRNRSTPLSRLPPATAILPAYRAGSQMG</sequence>
<protein>
    <submittedName>
        <fullName evidence="1">Uncharacterized protein</fullName>
    </submittedName>
</protein>
<evidence type="ECO:0000313" key="1">
    <source>
        <dbReference type="EMBL" id="GBP33296.1"/>
    </source>
</evidence>
<organism evidence="1 2">
    <name type="scientific">Eumeta variegata</name>
    <name type="common">Bagworm moth</name>
    <name type="synonym">Eumeta japonica</name>
    <dbReference type="NCBI Taxonomy" id="151549"/>
    <lineage>
        <taxon>Eukaryota</taxon>
        <taxon>Metazoa</taxon>
        <taxon>Ecdysozoa</taxon>
        <taxon>Arthropoda</taxon>
        <taxon>Hexapoda</taxon>
        <taxon>Insecta</taxon>
        <taxon>Pterygota</taxon>
        <taxon>Neoptera</taxon>
        <taxon>Endopterygota</taxon>
        <taxon>Lepidoptera</taxon>
        <taxon>Glossata</taxon>
        <taxon>Ditrysia</taxon>
        <taxon>Tineoidea</taxon>
        <taxon>Psychidae</taxon>
        <taxon>Oiketicinae</taxon>
        <taxon>Eumeta</taxon>
    </lineage>
</organism>